<evidence type="ECO:0000256" key="1">
    <source>
        <dbReference type="ARBA" id="ARBA00006484"/>
    </source>
</evidence>
<dbReference type="InterPro" id="IPR036291">
    <property type="entry name" value="NAD(P)-bd_dom_sf"/>
</dbReference>
<dbReference type="RefSeq" id="WP_111345276.1">
    <property type="nucleotide sequence ID" value="NZ_QHHQ01000002.1"/>
</dbReference>
<dbReference type="PROSITE" id="PS00061">
    <property type="entry name" value="ADH_SHORT"/>
    <property type="match status" value="1"/>
</dbReference>
<keyword evidence="3" id="KW-1185">Reference proteome</keyword>
<dbReference type="OrthoDB" id="198783at2"/>
<evidence type="ECO:0000313" key="2">
    <source>
        <dbReference type="EMBL" id="RAI02006.1"/>
    </source>
</evidence>
<dbReference type="CDD" id="cd05233">
    <property type="entry name" value="SDR_c"/>
    <property type="match status" value="1"/>
</dbReference>
<dbReference type="AlphaFoldDB" id="A0A8B2NQ45"/>
<dbReference type="InterPro" id="IPR020904">
    <property type="entry name" value="Sc_DH/Rdtase_CS"/>
</dbReference>
<dbReference type="GO" id="GO:0016616">
    <property type="term" value="F:oxidoreductase activity, acting on the CH-OH group of donors, NAD or NADP as acceptor"/>
    <property type="evidence" value="ECO:0007669"/>
    <property type="project" value="TreeGrafter"/>
</dbReference>
<dbReference type="SUPFAM" id="SSF51735">
    <property type="entry name" value="NAD(P)-binding Rossmann-fold domains"/>
    <property type="match status" value="1"/>
</dbReference>
<dbReference type="PRINTS" id="PR00080">
    <property type="entry name" value="SDRFAMILY"/>
</dbReference>
<dbReference type="PANTHER" id="PTHR42760">
    <property type="entry name" value="SHORT-CHAIN DEHYDROGENASES/REDUCTASES FAMILY MEMBER"/>
    <property type="match status" value="1"/>
</dbReference>
<dbReference type="Pfam" id="PF13561">
    <property type="entry name" value="adh_short_C2"/>
    <property type="match status" value="1"/>
</dbReference>
<name>A0A8B2NQ45_9HYPH</name>
<proteinExistence type="inferred from homology"/>
<dbReference type="InterPro" id="IPR002347">
    <property type="entry name" value="SDR_fam"/>
</dbReference>
<evidence type="ECO:0000313" key="3">
    <source>
        <dbReference type="Proteomes" id="UP000249590"/>
    </source>
</evidence>
<dbReference type="PRINTS" id="PR00081">
    <property type="entry name" value="GDHRDH"/>
</dbReference>
<dbReference type="Proteomes" id="UP000249590">
    <property type="component" value="Unassembled WGS sequence"/>
</dbReference>
<comment type="similarity">
    <text evidence="1">Belongs to the short-chain dehydrogenases/reductases (SDR) family.</text>
</comment>
<dbReference type="FunFam" id="3.40.50.720:FF:000084">
    <property type="entry name" value="Short-chain dehydrogenase reductase"/>
    <property type="match status" value="1"/>
</dbReference>
<gene>
    <name evidence="2" type="ORF">DLJ53_11520</name>
</gene>
<reference evidence="2 3" key="1">
    <citation type="submission" date="2018-05" db="EMBL/GenBank/DDBJ databases">
        <title>Acuticoccus sediminis sp. nov., isolated from deep-sea sediment of Indian Ocean.</title>
        <authorList>
            <person name="Liu X."/>
            <person name="Lai Q."/>
            <person name="Du Y."/>
            <person name="Sun F."/>
            <person name="Zhang X."/>
            <person name="Wang S."/>
            <person name="Shao Z."/>
        </authorList>
    </citation>
    <scope>NUCLEOTIDE SEQUENCE [LARGE SCALE GENOMIC DNA]</scope>
    <source>
        <strain evidence="2 3">PTG4-2</strain>
    </source>
</reference>
<accession>A0A8B2NQ45</accession>
<comment type="caution">
    <text evidence="2">The sequence shown here is derived from an EMBL/GenBank/DDBJ whole genome shotgun (WGS) entry which is preliminary data.</text>
</comment>
<dbReference type="PANTHER" id="PTHR42760:SF132">
    <property type="entry name" value="SHORT-CHAIN DEHYDROGENASE_REDUCTASE FAMILY PROTEIN"/>
    <property type="match status" value="1"/>
</dbReference>
<organism evidence="2 3">
    <name type="scientific">Acuticoccus sediminis</name>
    <dbReference type="NCBI Taxonomy" id="2184697"/>
    <lineage>
        <taxon>Bacteria</taxon>
        <taxon>Pseudomonadati</taxon>
        <taxon>Pseudomonadota</taxon>
        <taxon>Alphaproteobacteria</taxon>
        <taxon>Hyphomicrobiales</taxon>
        <taxon>Amorphaceae</taxon>
        <taxon>Acuticoccus</taxon>
    </lineage>
</organism>
<dbReference type="Gene3D" id="3.40.50.720">
    <property type="entry name" value="NAD(P)-binding Rossmann-like Domain"/>
    <property type="match status" value="1"/>
</dbReference>
<sequence>MSRLAGKKAVVIGSGTGIGRAVVRLFAEEGADVMAADFDKAAELASLKAAVEETGRTCLTAEVDVRQPATIAAAIAAAHEAFGRIDVLVNNAGISPPKSEFHEQDPEVWTRTLDINLLGVAHAMQRVMPIMLSQGSGSIINTASQLAHKPAPRGGIYSASKAAVVALSVSVAQEVAASGVRVNVVCPGPIDTPMWRAGNPEWAAWKIGTLPIKRIGTPEEAAYAYVYLASDESTFMIGQSVSPNGGDVMW</sequence>
<dbReference type="EMBL" id="QHHQ01000002">
    <property type="protein sequence ID" value="RAI02006.1"/>
    <property type="molecule type" value="Genomic_DNA"/>
</dbReference>
<protein>
    <submittedName>
        <fullName evidence="2">3-oxoacyl-ACP reductase</fullName>
    </submittedName>
</protein>